<dbReference type="PANTHER" id="PTHR43133:SF60">
    <property type="entry name" value="RNA POLYMERASE SIGMA FACTOR SIGV"/>
    <property type="match status" value="1"/>
</dbReference>
<name>A0A9X4AL03_9BACI</name>
<dbReference type="Gene3D" id="1.10.10.10">
    <property type="entry name" value="Winged helix-like DNA-binding domain superfamily/Winged helix DNA-binding domain"/>
    <property type="match status" value="1"/>
</dbReference>
<dbReference type="RefSeq" id="WP_272435399.1">
    <property type="nucleotide sequence ID" value="NZ_JAMQKB010000002.1"/>
</dbReference>
<dbReference type="EMBL" id="JAMQKB010000002">
    <property type="protein sequence ID" value="MDC3423656.1"/>
    <property type="molecule type" value="Genomic_DNA"/>
</dbReference>
<keyword evidence="4" id="KW-0238">DNA-binding</keyword>
<evidence type="ECO:0000256" key="3">
    <source>
        <dbReference type="ARBA" id="ARBA00023082"/>
    </source>
</evidence>
<dbReference type="SUPFAM" id="SSF88946">
    <property type="entry name" value="Sigma2 domain of RNA polymerase sigma factors"/>
    <property type="match status" value="1"/>
</dbReference>
<comment type="similarity">
    <text evidence="1">Belongs to the sigma-70 factor family. ECF subfamily.</text>
</comment>
<keyword evidence="9" id="KW-1185">Reference proteome</keyword>
<dbReference type="SUPFAM" id="SSF88659">
    <property type="entry name" value="Sigma3 and sigma4 domains of RNA polymerase sigma factors"/>
    <property type="match status" value="1"/>
</dbReference>
<dbReference type="InterPro" id="IPR036388">
    <property type="entry name" value="WH-like_DNA-bd_sf"/>
</dbReference>
<keyword evidence="2" id="KW-0805">Transcription regulation</keyword>
<evidence type="ECO:0000256" key="1">
    <source>
        <dbReference type="ARBA" id="ARBA00010641"/>
    </source>
</evidence>
<evidence type="ECO:0000256" key="2">
    <source>
        <dbReference type="ARBA" id="ARBA00023015"/>
    </source>
</evidence>
<sequence>MTEHPHKEDMAKLFRKHSDMVYRTAYMLTKSRVLADDITQETFIQIIKKFHLYDSAKPIEPWMYKITINITRNMIRKHKLLNLVGVTTDISQGEVVEQEVLRGEWKSELWNEINQLSRKSKEVVYLHFYAELTLSEVAEVLKIPLGTCKSRLHYALTKIRQKYNGEWEGNE</sequence>
<feature type="domain" description="RNA polymerase sigma-70 region 4" evidence="7">
    <location>
        <begin position="114"/>
        <end position="161"/>
    </location>
</feature>
<dbReference type="InterPro" id="IPR013325">
    <property type="entry name" value="RNA_pol_sigma_r2"/>
</dbReference>
<evidence type="ECO:0000313" key="8">
    <source>
        <dbReference type="EMBL" id="MDC3423656.1"/>
    </source>
</evidence>
<keyword evidence="3" id="KW-0731">Sigma factor</keyword>
<dbReference type="Gene3D" id="1.10.1740.10">
    <property type="match status" value="1"/>
</dbReference>
<dbReference type="InterPro" id="IPR007630">
    <property type="entry name" value="RNA_pol_sigma70_r4"/>
</dbReference>
<organism evidence="8 9">
    <name type="scientific">Terrihalobacillus insolitus</name>
    <dbReference type="NCBI Taxonomy" id="2950438"/>
    <lineage>
        <taxon>Bacteria</taxon>
        <taxon>Bacillati</taxon>
        <taxon>Bacillota</taxon>
        <taxon>Bacilli</taxon>
        <taxon>Bacillales</taxon>
        <taxon>Bacillaceae</taxon>
        <taxon>Terrihalobacillus</taxon>
    </lineage>
</organism>
<gene>
    <name evidence="8" type="ORF">NC797_03930</name>
</gene>
<dbReference type="CDD" id="cd06171">
    <property type="entry name" value="Sigma70_r4"/>
    <property type="match status" value="1"/>
</dbReference>
<dbReference type="InterPro" id="IPR014284">
    <property type="entry name" value="RNA_pol_sigma-70_dom"/>
</dbReference>
<evidence type="ECO:0000256" key="4">
    <source>
        <dbReference type="ARBA" id="ARBA00023125"/>
    </source>
</evidence>
<proteinExistence type="inferred from homology"/>
<protein>
    <submittedName>
        <fullName evidence="8">RNA polymerase sigma factor</fullName>
    </submittedName>
</protein>
<dbReference type="PANTHER" id="PTHR43133">
    <property type="entry name" value="RNA POLYMERASE ECF-TYPE SIGMA FACTO"/>
    <property type="match status" value="1"/>
</dbReference>
<dbReference type="GO" id="GO:0006352">
    <property type="term" value="P:DNA-templated transcription initiation"/>
    <property type="evidence" value="ECO:0007669"/>
    <property type="project" value="InterPro"/>
</dbReference>
<dbReference type="InterPro" id="IPR013324">
    <property type="entry name" value="RNA_pol_sigma_r3/r4-like"/>
</dbReference>
<dbReference type="AlphaFoldDB" id="A0A9X4AL03"/>
<comment type="caution">
    <text evidence="8">The sequence shown here is derived from an EMBL/GenBank/DDBJ whole genome shotgun (WGS) entry which is preliminary data.</text>
</comment>
<keyword evidence="5" id="KW-0804">Transcription</keyword>
<dbReference type="NCBIfam" id="TIGR02937">
    <property type="entry name" value="sigma70-ECF"/>
    <property type="match status" value="1"/>
</dbReference>
<evidence type="ECO:0000259" key="7">
    <source>
        <dbReference type="Pfam" id="PF04545"/>
    </source>
</evidence>
<dbReference type="Pfam" id="PF04545">
    <property type="entry name" value="Sigma70_r4"/>
    <property type="match status" value="1"/>
</dbReference>
<dbReference type="GO" id="GO:0016987">
    <property type="term" value="F:sigma factor activity"/>
    <property type="evidence" value="ECO:0007669"/>
    <property type="project" value="UniProtKB-KW"/>
</dbReference>
<dbReference type="InterPro" id="IPR007627">
    <property type="entry name" value="RNA_pol_sigma70_r2"/>
</dbReference>
<dbReference type="InterPro" id="IPR039425">
    <property type="entry name" value="RNA_pol_sigma-70-like"/>
</dbReference>
<dbReference type="Proteomes" id="UP001145050">
    <property type="component" value="Unassembled WGS sequence"/>
</dbReference>
<dbReference type="GO" id="GO:0003677">
    <property type="term" value="F:DNA binding"/>
    <property type="evidence" value="ECO:0007669"/>
    <property type="project" value="UniProtKB-KW"/>
</dbReference>
<reference evidence="8" key="1">
    <citation type="submission" date="2022-06" db="EMBL/GenBank/DDBJ databases">
        <title>Aquibacillus sp. a new bacterium isolated from soil saline samples.</title>
        <authorList>
            <person name="Galisteo C."/>
            <person name="De La Haba R."/>
            <person name="Sanchez-Porro C."/>
            <person name="Ventosa A."/>
        </authorList>
    </citation>
    <scope>NUCLEOTIDE SEQUENCE</scope>
    <source>
        <strain evidence="8">3ASR75-11</strain>
    </source>
</reference>
<evidence type="ECO:0000256" key="5">
    <source>
        <dbReference type="ARBA" id="ARBA00023163"/>
    </source>
</evidence>
<evidence type="ECO:0000313" key="9">
    <source>
        <dbReference type="Proteomes" id="UP001145050"/>
    </source>
</evidence>
<evidence type="ECO:0000259" key="6">
    <source>
        <dbReference type="Pfam" id="PF04542"/>
    </source>
</evidence>
<accession>A0A9X4AL03</accession>
<dbReference type="Pfam" id="PF04542">
    <property type="entry name" value="Sigma70_r2"/>
    <property type="match status" value="1"/>
</dbReference>
<feature type="domain" description="RNA polymerase sigma-70 region 2" evidence="6">
    <location>
        <begin position="13"/>
        <end position="79"/>
    </location>
</feature>